<comment type="similarity">
    <text evidence="1">In the C-terminal section; belongs to the class-I pyridoxal-phosphate-dependent aminotransferase family.</text>
</comment>
<evidence type="ECO:0000256" key="2">
    <source>
        <dbReference type="ARBA" id="ARBA00022898"/>
    </source>
</evidence>
<dbReference type="SUPFAM" id="SSF53383">
    <property type="entry name" value="PLP-dependent transferases"/>
    <property type="match status" value="1"/>
</dbReference>
<dbReference type="InterPro" id="IPR004839">
    <property type="entry name" value="Aminotransferase_I/II_large"/>
</dbReference>
<dbReference type="InterPro" id="IPR015424">
    <property type="entry name" value="PyrdxlP-dep_Trfase"/>
</dbReference>
<dbReference type="Pfam" id="PF00392">
    <property type="entry name" value="GntR"/>
    <property type="match status" value="1"/>
</dbReference>
<reference evidence="7" key="1">
    <citation type="submission" date="2022-05" db="EMBL/GenBank/DDBJ databases">
        <title>Novel Pseudomonas spp. Isolated from a Rainbow Trout Aquaculture Facility.</title>
        <authorList>
            <person name="Testerman T."/>
            <person name="Graf J."/>
        </authorList>
    </citation>
    <scope>NUCLEOTIDE SEQUENCE</scope>
    <source>
        <strain evidence="7">ID1050</strain>
    </source>
</reference>
<keyword evidence="5" id="KW-0804">Transcription</keyword>
<keyword evidence="3" id="KW-0805">Transcription regulation</keyword>
<dbReference type="PANTHER" id="PTHR46577:SF2">
    <property type="entry name" value="TRANSCRIPTIONAL REGULATORY PROTEIN"/>
    <property type="match status" value="1"/>
</dbReference>
<keyword evidence="8" id="KW-1185">Reference proteome</keyword>
<keyword evidence="7" id="KW-0032">Aminotransferase</keyword>
<dbReference type="PANTHER" id="PTHR46577">
    <property type="entry name" value="HTH-TYPE TRANSCRIPTIONAL REGULATORY PROTEIN GABR"/>
    <property type="match status" value="1"/>
</dbReference>
<feature type="domain" description="HTH gntR-type" evidence="6">
    <location>
        <begin position="10"/>
        <end position="78"/>
    </location>
</feature>
<evidence type="ECO:0000256" key="3">
    <source>
        <dbReference type="ARBA" id="ARBA00023015"/>
    </source>
</evidence>
<evidence type="ECO:0000259" key="6">
    <source>
        <dbReference type="PROSITE" id="PS50949"/>
    </source>
</evidence>
<sequence length="477" mass="53509">MFEIDRGSKVLLVDQIRSEIIRRIESFQWVQGSRLPSVRALSKQLGVSIFTVSSAYEDLVAQQVIESRPGAGYYILAPTAPDVSKDLDKIIAPSSLHAGFLYRALDPSQYDIPVSSGYFPPAWLADAVPASVTGRLIRSTLSCSAPAPAAGKQELRSVIARQLREIQINASSSQIVVTVGATHAFSLIRSVMLEPGDYLLVEDPSYLLLQLRLIKDRDFNIITVPRMADGPDLEAMEAMLIQYRPKLFLTQTLIHNPTGGNTSPAKGFKILSLAQKYDFHIVEDDIFGSLCARQTLRLSSLDEWNRTFYISGFSKVLSPALRLGYVVAPAKFVEGLIEQKMYNLLCGSSLDETIVTYTLESGRYRHHLDGLRQRVTQERVRAREWLGNKGVVFDDASAQGVFLWARFPQHVDLRRLIERAHDARIFLAPGSLFSNTHDYDQYIRLNVSHCNDIRFKHFIDAQLDCETELTGKTEQDA</sequence>
<keyword evidence="2" id="KW-0663">Pyridoxal phosphate</keyword>
<evidence type="ECO:0000313" key="8">
    <source>
        <dbReference type="Proteomes" id="UP001148189"/>
    </source>
</evidence>
<dbReference type="InterPro" id="IPR036390">
    <property type="entry name" value="WH_DNA-bd_sf"/>
</dbReference>
<dbReference type="CDD" id="cd07377">
    <property type="entry name" value="WHTH_GntR"/>
    <property type="match status" value="1"/>
</dbReference>
<keyword evidence="7" id="KW-0808">Transferase</keyword>
<evidence type="ECO:0000256" key="4">
    <source>
        <dbReference type="ARBA" id="ARBA00023125"/>
    </source>
</evidence>
<accession>A0ABT5N9R1</accession>
<comment type="caution">
    <text evidence="7">The sequence shown here is derived from an EMBL/GenBank/DDBJ whole genome shotgun (WGS) entry which is preliminary data.</text>
</comment>
<dbReference type="GO" id="GO:0008483">
    <property type="term" value="F:transaminase activity"/>
    <property type="evidence" value="ECO:0007669"/>
    <property type="project" value="UniProtKB-KW"/>
</dbReference>
<proteinExistence type="inferred from homology"/>
<dbReference type="CDD" id="cd00609">
    <property type="entry name" value="AAT_like"/>
    <property type="match status" value="1"/>
</dbReference>
<name>A0ABT5N9R1_9PSED</name>
<evidence type="ECO:0000313" key="7">
    <source>
        <dbReference type="EMBL" id="MDD0985181.1"/>
    </source>
</evidence>
<dbReference type="SUPFAM" id="SSF46785">
    <property type="entry name" value="Winged helix' DNA-binding domain"/>
    <property type="match status" value="1"/>
</dbReference>
<dbReference type="Pfam" id="PF00155">
    <property type="entry name" value="Aminotran_1_2"/>
    <property type="match status" value="1"/>
</dbReference>
<dbReference type="InterPro" id="IPR036388">
    <property type="entry name" value="WH-like_DNA-bd_sf"/>
</dbReference>
<dbReference type="PROSITE" id="PS50949">
    <property type="entry name" value="HTH_GNTR"/>
    <property type="match status" value="1"/>
</dbReference>
<organism evidence="7 8">
    <name type="scientific">Pseudomonas shahriarae</name>
    <dbReference type="NCBI Taxonomy" id="2745512"/>
    <lineage>
        <taxon>Bacteria</taxon>
        <taxon>Pseudomonadati</taxon>
        <taxon>Pseudomonadota</taxon>
        <taxon>Gammaproteobacteria</taxon>
        <taxon>Pseudomonadales</taxon>
        <taxon>Pseudomonadaceae</taxon>
        <taxon>Pseudomonas</taxon>
    </lineage>
</organism>
<dbReference type="Proteomes" id="UP001148189">
    <property type="component" value="Unassembled WGS sequence"/>
</dbReference>
<dbReference type="Gene3D" id="3.40.640.10">
    <property type="entry name" value="Type I PLP-dependent aspartate aminotransferase-like (Major domain)"/>
    <property type="match status" value="1"/>
</dbReference>
<dbReference type="SMART" id="SM00345">
    <property type="entry name" value="HTH_GNTR"/>
    <property type="match status" value="1"/>
</dbReference>
<dbReference type="EMBL" id="JAMDHD010000015">
    <property type="protein sequence ID" value="MDD0985181.1"/>
    <property type="molecule type" value="Genomic_DNA"/>
</dbReference>
<evidence type="ECO:0000256" key="5">
    <source>
        <dbReference type="ARBA" id="ARBA00023163"/>
    </source>
</evidence>
<gene>
    <name evidence="7" type="ORF">M5G21_09420</name>
</gene>
<dbReference type="InterPro" id="IPR015421">
    <property type="entry name" value="PyrdxlP-dep_Trfase_major"/>
</dbReference>
<evidence type="ECO:0000256" key="1">
    <source>
        <dbReference type="ARBA" id="ARBA00005384"/>
    </source>
</evidence>
<keyword evidence="4" id="KW-0238">DNA-binding</keyword>
<protein>
    <submittedName>
        <fullName evidence="7">PLP-dependent aminotransferase family protein</fullName>
    </submittedName>
</protein>
<dbReference type="RefSeq" id="WP_115127121.1">
    <property type="nucleotide sequence ID" value="NZ_JAMDHD010000015.1"/>
</dbReference>
<dbReference type="Gene3D" id="1.10.10.10">
    <property type="entry name" value="Winged helix-like DNA-binding domain superfamily/Winged helix DNA-binding domain"/>
    <property type="match status" value="1"/>
</dbReference>
<dbReference type="InterPro" id="IPR000524">
    <property type="entry name" value="Tscrpt_reg_HTH_GntR"/>
</dbReference>
<dbReference type="InterPro" id="IPR051446">
    <property type="entry name" value="HTH_trans_reg/aminotransferase"/>
</dbReference>